<evidence type="ECO:0000256" key="11">
    <source>
        <dbReference type="ARBA" id="ARBA00023303"/>
    </source>
</evidence>
<accession>A0A2U1D673</accession>
<evidence type="ECO:0000256" key="9">
    <source>
        <dbReference type="ARBA" id="ARBA00023065"/>
    </source>
</evidence>
<gene>
    <name evidence="14" type="ORF">C7384_10844</name>
</gene>
<evidence type="ECO:0000256" key="13">
    <source>
        <dbReference type="SAM" id="Phobius"/>
    </source>
</evidence>
<keyword evidence="5 13" id="KW-0812">Transmembrane</keyword>
<keyword evidence="3" id="KW-0813">Transport</keyword>
<comment type="subcellular location">
    <subcellularLocation>
        <location evidence="1">Membrane</location>
        <topology evidence="1">Multi-pass membrane protein</topology>
    </subcellularLocation>
</comment>
<comment type="caution">
    <text evidence="14">The sequence shown here is derived from an EMBL/GenBank/DDBJ whole genome shotgun (WGS) entry which is preliminary data.</text>
</comment>
<dbReference type="AlphaFoldDB" id="A0A2U1D673"/>
<dbReference type="EMBL" id="QEKT01000008">
    <property type="protein sequence ID" value="PVY83168.1"/>
    <property type="molecule type" value="Genomic_DNA"/>
</dbReference>
<proteinExistence type="inferred from homology"/>
<sequence>MNKGRIEAFTDAIVPIIVTIMVLEFKVPESADITGLLHEGPYLISYMVGFLFIGVAWFNHHYMFELVKKLNLKIYWLNNLWLFTMSLIPVSAAWLGRFPTQVAPAYFYLIIFLAWTIAYYGISQALLAEIIQEQTGREHYLQSMFIYGLLKSPIFGLINILVFIAVYFWPPIGITFTAVELIVVALSIRKYDFNIQ</sequence>
<dbReference type="Pfam" id="PF06736">
    <property type="entry name" value="TMEM175"/>
    <property type="match status" value="1"/>
</dbReference>
<keyword evidence="15" id="KW-1185">Reference proteome</keyword>
<dbReference type="PANTHER" id="PTHR31462">
    <property type="entry name" value="ENDOSOMAL/LYSOSOMAL POTASSIUM CHANNEL TMEM175"/>
    <property type="match status" value="1"/>
</dbReference>
<evidence type="ECO:0000256" key="10">
    <source>
        <dbReference type="ARBA" id="ARBA00023136"/>
    </source>
</evidence>
<keyword evidence="4" id="KW-0633">Potassium transport</keyword>
<evidence type="ECO:0000256" key="2">
    <source>
        <dbReference type="ARBA" id="ARBA00006920"/>
    </source>
</evidence>
<name>A0A2U1D673_9LACO</name>
<feature type="transmembrane region" description="Helical" evidence="13">
    <location>
        <begin position="43"/>
        <end position="62"/>
    </location>
</feature>
<protein>
    <submittedName>
        <fullName evidence="14">Putative membrane protein</fullName>
    </submittedName>
</protein>
<feature type="transmembrane region" description="Helical" evidence="13">
    <location>
        <begin position="74"/>
        <end position="94"/>
    </location>
</feature>
<evidence type="ECO:0000256" key="3">
    <source>
        <dbReference type="ARBA" id="ARBA00022448"/>
    </source>
</evidence>
<dbReference type="OrthoDB" id="7626281at2"/>
<reference evidence="14 15" key="1">
    <citation type="submission" date="2018-04" db="EMBL/GenBank/DDBJ databases">
        <title>Genomic Encyclopedia of Type Strains, Phase IV (KMG-IV): sequencing the most valuable type-strain genomes for metagenomic binning, comparative biology and taxonomic classification.</title>
        <authorList>
            <person name="Goeker M."/>
        </authorList>
    </citation>
    <scope>NUCLEOTIDE SEQUENCE [LARGE SCALE GENOMIC DNA]</scope>
    <source>
        <strain evidence="14 15">DSM 28795</strain>
    </source>
</reference>
<evidence type="ECO:0000313" key="15">
    <source>
        <dbReference type="Proteomes" id="UP000245433"/>
    </source>
</evidence>
<keyword evidence="10 13" id="KW-0472">Membrane</keyword>
<keyword evidence="7" id="KW-0630">Potassium</keyword>
<dbReference type="PANTHER" id="PTHR31462:SF5">
    <property type="entry name" value="ENDOSOMAL_LYSOSOMAL PROTON CHANNEL TMEM175"/>
    <property type="match status" value="1"/>
</dbReference>
<feature type="transmembrane region" description="Helical" evidence="13">
    <location>
        <begin position="106"/>
        <end position="128"/>
    </location>
</feature>
<keyword evidence="9" id="KW-0406">Ion transport</keyword>
<comment type="similarity">
    <text evidence="2">Belongs to the TMEM175 family.</text>
</comment>
<dbReference type="Proteomes" id="UP000245433">
    <property type="component" value="Unassembled WGS sequence"/>
</dbReference>
<comment type="catalytic activity">
    <reaction evidence="12">
        <text>K(+)(in) = K(+)(out)</text>
        <dbReference type="Rhea" id="RHEA:29463"/>
        <dbReference type="ChEBI" id="CHEBI:29103"/>
    </reaction>
</comment>
<evidence type="ECO:0000256" key="4">
    <source>
        <dbReference type="ARBA" id="ARBA00022538"/>
    </source>
</evidence>
<keyword evidence="11" id="KW-0407">Ion channel</keyword>
<dbReference type="GO" id="GO:0005267">
    <property type="term" value="F:potassium channel activity"/>
    <property type="evidence" value="ECO:0007669"/>
    <property type="project" value="UniProtKB-KW"/>
</dbReference>
<keyword evidence="8 13" id="KW-1133">Transmembrane helix</keyword>
<evidence type="ECO:0000256" key="8">
    <source>
        <dbReference type="ARBA" id="ARBA00022989"/>
    </source>
</evidence>
<feature type="transmembrane region" description="Helical" evidence="13">
    <location>
        <begin position="168"/>
        <end position="188"/>
    </location>
</feature>
<dbReference type="RefSeq" id="WP_089939242.1">
    <property type="nucleotide sequence ID" value="NZ_CAKOEX010000008.1"/>
</dbReference>
<feature type="transmembrane region" description="Helical" evidence="13">
    <location>
        <begin position="140"/>
        <end position="162"/>
    </location>
</feature>
<evidence type="ECO:0000256" key="6">
    <source>
        <dbReference type="ARBA" id="ARBA00022826"/>
    </source>
</evidence>
<evidence type="ECO:0000256" key="12">
    <source>
        <dbReference type="ARBA" id="ARBA00034430"/>
    </source>
</evidence>
<evidence type="ECO:0000256" key="5">
    <source>
        <dbReference type="ARBA" id="ARBA00022692"/>
    </source>
</evidence>
<evidence type="ECO:0000256" key="7">
    <source>
        <dbReference type="ARBA" id="ARBA00022958"/>
    </source>
</evidence>
<dbReference type="GO" id="GO:0016020">
    <property type="term" value="C:membrane"/>
    <property type="evidence" value="ECO:0007669"/>
    <property type="project" value="UniProtKB-SubCell"/>
</dbReference>
<keyword evidence="6" id="KW-0631">Potassium channel</keyword>
<organism evidence="14 15">
    <name type="scientific">Convivina intestini</name>
    <dbReference type="NCBI Taxonomy" id="1505726"/>
    <lineage>
        <taxon>Bacteria</taxon>
        <taxon>Bacillati</taxon>
        <taxon>Bacillota</taxon>
        <taxon>Bacilli</taxon>
        <taxon>Lactobacillales</taxon>
        <taxon>Lactobacillaceae</taxon>
        <taxon>Convivina</taxon>
    </lineage>
</organism>
<feature type="transmembrane region" description="Helical" evidence="13">
    <location>
        <begin position="7"/>
        <end position="23"/>
    </location>
</feature>
<dbReference type="GO" id="GO:0015252">
    <property type="term" value="F:proton channel activity"/>
    <property type="evidence" value="ECO:0007669"/>
    <property type="project" value="InterPro"/>
</dbReference>
<dbReference type="InterPro" id="IPR010617">
    <property type="entry name" value="TMEM175-like"/>
</dbReference>
<evidence type="ECO:0000256" key="1">
    <source>
        <dbReference type="ARBA" id="ARBA00004141"/>
    </source>
</evidence>
<evidence type="ECO:0000313" key="14">
    <source>
        <dbReference type="EMBL" id="PVY83168.1"/>
    </source>
</evidence>